<dbReference type="UniPathway" id="UPA00248">
    <property type="reaction ID" value="UER00314"/>
</dbReference>
<evidence type="ECO:0000256" key="5">
    <source>
        <dbReference type="PROSITE-ProRule" id="PRU00354"/>
    </source>
</evidence>
<dbReference type="EC" id="2.5.1.16" evidence="4"/>
<comment type="similarity">
    <text evidence="1 4">Belongs to the spermidine/spermine synthase family.</text>
</comment>
<dbReference type="AlphaFoldDB" id="A0A2N1PVF0"/>
<dbReference type="InterPro" id="IPR001045">
    <property type="entry name" value="Spermi_synthase"/>
</dbReference>
<dbReference type="InterPro" id="IPR030374">
    <property type="entry name" value="PABS"/>
</dbReference>
<dbReference type="PROSITE" id="PS51006">
    <property type="entry name" value="PABS_2"/>
    <property type="match status" value="1"/>
</dbReference>
<reference evidence="7 8" key="1">
    <citation type="journal article" date="2017" name="ISME J.">
        <title>Potential for microbial H2 and metal transformations associated with novel bacteria and archaea in deep terrestrial subsurface sediments.</title>
        <authorList>
            <person name="Hernsdorf A.W."/>
            <person name="Amano Y."/>
            <person name="Miyakawa K."/>
            <person name="Ise K."/>
            <person name="Suzuki Y."/>
            <person name="Anantharaman K."/>
            <person name="Probst A."/>
            <person name="Burstein D."/>
            <person name="Thomas B.C."/>
            <person name="Banfield J.F."/>
        </authorList>
    </citation>
    <scope>NUCLEOTIDE SEQUENCE [LARGE SCALE GENOMIC DNA]</scope>
    <source>
        <strain evidence="7">HGW-Wallbacteria-1</strain>
    </source>
</reference>
<keyword evidence="3 4" id="KW-0620">Polyamine biosynthesis</keyword>
<comment type="caution">
    <text evidence="4">Lacks the conserved Asp active site.</text>
</comment>
<dbReference type="Proteomes" id="UP000233256">
    <property type="component" value="Unassembled WGS sequence"/>
</dbReference>
<dbReference type="PANTHER" id="PTHR43317">
    <property type="entry name" value="THERMOSPERMINE SYNTHASE ACAULIS5"/>
    <property type="match status" value="1"/>
</dbReference>
<comment type="pathway">
    <text evidence="4">Amine and polyamine biosynthesis; spermidine biosynthesis; spermidine from putrescine: step 1/1.</text>
</comment>
<comment type="subunit">
    <text evidence="4">Homodimer or homotetramer.</text>
</comment>
<feature type="domain" description="PABS" evidence="6">
    <location>
        <begin position="17"/>
        <end position="262"/>
    </location>
</feature>
<keyword evidence="2 4" id="KW-0808">Transferase</keyword>
<evidence type="ECO:0000259" key="6">
    <source>
        <dbReference type="PROSITE" id="PS51006"/>
    </source>
</evidence>
<evidence type="ECO:0000256" key="3">
    <source>
        <dbReference type="ARBA" id="ARBA00023115"/>
    </source>
</evidence>
<organism evidence="7 8">
    <name type="scientific">Candidatus Wallbacteria bacterium HGW-Wallbacteria-1</name>
    <dbReference type="NCBI Taxonomy" id="2013854"/>
    <lineage>
        <taxon>Bacteria</taxon>
        <taxon>Candidatus Walliibacteriota</taxon>
    </lineage>
</organism>
<evidence type="ECO:0000256" key="4">
    <source>
        <dbReference type="HAMAP-Rule" id="MF_00198"/>
    </source>
</evidence>
<comment type="caution">
    <text evidence="4 5">Lacks conserved residue(s) required for the propagation of feature annotation.</text>
</comment>
<gene>
    <name evidence="4" type="primary">speE</name>
    <name evidence="7" type="ORF">CVV64_02415</name>
</gene>
<dbReference type="InterPro" id="IPR029063">
    <property type="entry name" value="SAM-dependent_MTases_sf"/>
</dbReference>
<dbReference type="Gene3D" id="3.40.50.150">
    <property type="entry name" value="Vaccinia Virus protein VP39"/>
    <property type="match status" value="1"/>
</dbReference>
<dbReference type="GO" id="GO:0004766">
    <property type="term" value="F:spermidine synthase activity"/>
    <property type="evidence" value="ECO:0007669"/>
    <property type="project" value="UniProtKB-UniRule"/>
</dbReference>
<evidence type="ECO:0000313" key="7">
    <source>
        <dbReference type="EMBL" id="PKK92288.1"/>
    </source>
</evidence>
<keyword evidence="4" id="KW-0745">Spermidine biosynthesis</keyword>
<evidence type="ECO:0000256" key="2">
    <source>
        <dbReference type="ARBA" id="ARBA00022679"/>
    </source>
</evidence>
<evidence type="ECO:0000256" key="1">
    <source>
        <dbReference type="ARBA" id="ARBA00007867"/>
    </source>
</evidence>
<dbReference type="EMBL" id="PGXC01000001">
    <property type="protein sequence ID" value="PKK92288.1"/>
    <property type="molecule type" value="Genomic_DNA"/>
</dbReference>
<sequence>MIRTIFLLLVVVLMGYRYYNPPFPEAHQFSDPIIAAVSTSAHRMVTAKRGEYYNFYMDSNLLFSTCDSHRFFETLVHPLFSALGESPSKILLIGNPSGMILKEILKYRSVAEVLVIGFDRGIQDFFTFEPHLPAMALTALKDSRVKYEYPAEGMEQKESEVVFEHLRVLAETRTGYFDAVVINVTDPVDRETGNFYSERFYARIKTLLTDRGAMVTQAGSTFFTPITAGVIRHTAASVFGNSLILRANVPSIGEWGFVLAGNTEISAFSETPKLRIDRISNQFDAASTQSISALRASSEASSDVKSIINPLRFLNQAQLDSMSYVPKDRVPSETWVHKFGEDDLHREYLDEWSDYVRTEMVEED</sequence>
<comment type="function">
    <text evidence="4">Catalyzes the irreversible transfer of a propylamine group from the amino donor S-adenosylmethioninamine (decarboxy-AdoMet) to putrescine (1,4-diaminobutane) to yield spermidine.</text>
</comment>
<name>A0A2N1PVF0_9BACT</name>
<proteinExistence type="inferred from homology"/>
<comment type="catalytic activity">
    <reaction evidence="4">
        <text>S-adenosyl 3-(methylsulfanyl)propylamine + putrescine = S-methyl-5'-thioadenosine + spermidine + H(+)</text>
        <dbReference type="Rhea" id="RHEA:12721"/>
        <dbReference type="ChEBI" id="CHEBI:15378"/>
        <dbReference type="ChEBI" id="CHEBI:17509"/>
        <dbReference type="ChEBI" id="CHEBI:57443"/>
        <dbReference type="ChEBI" id="CHEBI:57834"/>
        <dbReference type="ChEBI" id="CHEBI:326268"/>
        <dbReference type="EC" id="2.5.1.16"/>
    </reaction>
</comment>
<comment type="caution">
    <text evidence="7">The sequence shown here is derived from an EMBL/GenBank/DDBJ whole genome shotgun (WGS) entry which is preliminary data.</text>
</comment>
<dbReference type="PANTHER" id="PTHR43317:SF1">
    <property type="entry name" value="THERMOSPERMINE SYNTHASE ACAULIS5"/>
    <property type="match status" value="1"/>
</dbReference>
<evidence type="ECO:0000313" key="8">
    <source>
        <dbReference type="Proteomes" id="UP000233256"/>
    </source>
</evidence>
<dbReference type="Pfam" id="PF01564">
    <property type="entry name" value="Spermine_synth"/>
    <property type="match status" value="1"/>
</dbReference>
<dbReference type="GO" id="GO:0008295">
    <property type="term" value="P:spermidine biosynthetic process"/>
    <property type="evidence" value="ECO:0007669"/>
    <property type="project" value="UniProtKB-UniRule"/>
</dbReference>
<dbReference type="HAMAP" id="MF_00198">
    <property type="entry name" value="Spermidine_synth"/>
    <property type="match status" value="1"/>
</dbReference>
<dbReference type="GO" id="GO:0010487">
    <property type="term" value="F:thermospermine synthase activity"/>
    <property type="evidence" value="ECO:0007669"/>
    <property type="project" value="UniProtKB-ARBA"/>
</dbReference>
<protein>
    <recommendedName>
        <fullName evidence="4">Polyamine aminopropyltransferase</fullName>
    </recommendedName>
    <alternativeName>
        <fullName evidence="4">Putrescine aminopropyltransferase</fullName>
        <shortName evidence="4">PAPT</shortName>
    </alternativeName>
    <alternativeName>
        <fullName evidence="4">Spermidine synthase</fullName>
        <shortName evidence="4">SPDS</shortName>
        <shortName evidence="4">SPDSY</shortName>
        <ecNumber evidence="4">2.5.1.16</ecNumber>
    </alternativeName>
</protein>
<accession>A0A2N1PVF0</accession>
<dbReference type="SUPFAM" id="SSF53335">
    <property type="entry name" value="S-adenosyl-L-methionine-dependent methyltransferases"/>
    <property type="match status" value="1"/>
</dbReference>